<dbReference type="Pfam" id="PF13424">
    <property type="entry name" value="TPR_12"/>
    <property type="match status" value="1"/>
</dbReference>
<evidence type="ECO:0000313" key="1">
    <source>
        <dbReference type="EMBL" id="KAF2177147.1"/>
    </source>
</evidence>
<dbReference type="Proteomes" id="UP000800200">
    <property type="component" value="Unassembled WGS sequence"/>
</dbReference>
<dbReference type="OrthoDB" id="5986190at2759"/>
<proteinExistence type="predicted"/>
<keyword evidence="2" id="KW-1185">Reference proteome</keyword>
<dbReference type="Gene3D" id="1.25.40.10">
    <property type="entry name" value="Tetratricopeptide repeat domain"/>
    <property type="match status" value="1"/>
</dbReference>
<gene>
    <name evidence="1" type="ORF">K469DRAFT_604379</name>
</gene>
<sequence>GKYEEAEEMSWRALEGYVNALGKEQPYMLTSVYKLAFLFHQQEQFEAASALHERASSKYERGLDLEHPTPIVCSRHYSSQMRVIQGL</sequence>
<organism evidence="1 2">
    <name type="scientific">Zopfia rhizophila CBS 207.26</name>
    <dbReference type="NCBI Taxonomy" id="1314779"/>
    <lineage>
        <taxon>Eukaryota</taxon>
        <taxon>Fungi</taxon>
        <taxon>Dikarya</taxon>
        <taxon>Ascomycota</taxon>
        <taxon>Pezizomycotina</taxon>
        <taxon>Dothideomycetes</taxon>
        <taxon>Dothideomycetes incertae sedis</taxon>
        <taxon>Zopfiaceae</taxon>
        <taxon>Zopfia</taxon>
    </lineage>
</organism>
<dbReference type="AlphaFoldDB" id="A0A6A6DCI9"/>
<evidence type="ECO:0008006" key="3">
    <source>
        <dbReference type="Google" id="ProtNLM"/>
    </source>
</evidence>
<feature type="non-terminal residue" evidence="1">
    <location>
        <position position="1"/>
    </location>
</feature>
<dbReference type="EMBL" id="ML994693">
    <property type="protein sequence ID" value="KAF2177147.1"/>
    <property type="molecule type" value="Genomic_DNA"/>
</dbReference>
<dbReference type="InterPro" id="IPR011990">
    <property type="entry name" value="TPR-like_helical_dom_sf"/>
</dbReference>
<name>A0A6A6DCI9_9PEZI</name>
<dbReference type="SUPFAM" id="SSF48452">
    <property type="entry name" value="TPR-like"/>
    <property type="match status" value="1"/>
</dbReference>
<protein>
    <recommendedName>
        <fullName evidence="3">TPR-like protein</fullName>
    </recommendedName>
</protein>
<reference evidence="1" key="1">
    <citation type="journal article" date="2020" name="Stud. Mycol.">
        <title>101 Dothideomycetes genomes: a test case for predicting lifestyles and emergence of pathogens.</title>
        <authorList>
            <person name="Haridas S."/>
            <person name="Albert R."/>
            <person name="Binder M."/>
            <person name="Bloem J."/>
            <person name="Labutti K."/>
            <person name="Salamov A."/>
            <person name="Andreopoulos B."/>
            <person name="Baker S."/>
            <person name="Barry K."/>
            <person name="Bills G."/>
            <person name="Bluhm B."/>
            <person name="Cannon C."/>
            <person name="Castanera R."/>
            <person name="Culley D."/>
            <person name="Daum C."/>
            <person name="Ezra D."/>
            <person name="Gonzalez J."/>
            <person name="Henrissat B."/>
            <person name="Kuo A."/>
            <person name="Liang C."/>
            <person name="Lipzen A."/>
            <person name="Lutzoni F."/>
            <person name="Magnuson J."/>
            <person name="Mondo S."/>
            <person name="Nolan M."/>
            <person name="Ohm R."/>
            <person name="Pangilinan J."/>
            <person name="Park H.-J."/>
            <person name="Ramirez L."/>
            <person name="Alfaro M."/>
            <person name="Sun H."/>
            <person name="Tritt A."/>
            <person name="Yoshinaga Y."/>
            <person name="Zwiers L.-H."/>
            <person name="Turgeon B."/>
            <person name="Goodwin S."/>
            <person name="Spatafora J."/>
            <person name="Crous P."/>
            <person name="Grigoriev I."/>
        </authorList>
    </citation>
    <scope>NUCLEOTIDE SEQUENCE</scope>
    <source>
        <strain evidence="1">CBS 207.26</strain>
    </source>
</reference>
<evidence type="ECO:0000313" key="2">
    <source>
        <dbReference type="Proteomes" id="UP000800200"/>
    </source>
</evidence>
<accession>A0A6A6DCI9</accession>